<name>I1CHH3_RHIO9</name>
<feature type="region of interest" description="Disordered" evidence="1">
    <location>
        <begin position="1"/>
        <end position="24"/>
    </location>
</feature>
<keyword evidence="3" id="KW-1185">Reference proteome</keyword>
<protein>
    <submittedName>
        <fullName evidence="2">Uncharacterized protein</fullName>
    </submittedName>
</protein>
<dbReference type="GeneID" id="93619579"/>
<evidence type="ECO:0000256" key="1">
    <source>
        <dbReference type="SAM" id="MobiDB-lite"/>
    </source>
</evidence>
<organism evidence="2 3">
    <name type="scientific">Rhizopus delemar (strain RA 99-880 / ATCC MYA-4621 / FGSC 9543 / NRRL 43880)</name>
    <name type="common">Mucormycosis agent</name>
    <name type="synonym">Rhizopus arrhizus var. delemar</name>
    <dbReference type="NCBI Taxonomy" id="246409"/>
    <lineage>
        <taxon>Eukaryota</taxon>
        <taxon>Fungi</taxon>
        <taxon>Fungi incertae sedis</taxon>
        <taxon>Mucoromycota</taxon>
        <taxon>Mucoromycotina</taxon>
        <taxon>Mucoromycetes</taxon>
        <taxon>Mucorales</taxon>
        <taxon>Mucorineae</taxon>
        <taxon>Rhizopodaceae</taxon>
        <taxon>Rhizopus</taxon>
    </lineage>
</organism>
<evidence type="ECO:0000313" key="3">
    <source>
        <dbReference type="Proteomes" id="UP000009138"/>
    </source>
</evidence>
<dbReference type="InParanoid" id="I1CHH3"/>
<sequence length="97" mass="11176">MVPALPFYSSNTDAPAGSSEEDGQKYSYLQPADVREIIEKKRLQMCLSSSIFTFLYPIDGFWSKIKYNIKRHPFDSSCNLRSQITRFSLFSEVLNSH</sequence>
<gene>
    <name evidence="2" type="ORF">RO3G_12614</name>
</gene>
<dbReference type="AlphaFoldDB" id="I1CHH3"/>
<evidence type="ECO:0000313" key="2">
    <source>
        <dbReference type="EMBL" id="EIE87903.1"/>
    </source>
</evidence>
<dbReference type="VEuPathDB" id="FungiDB:RO3G_12614"/>
<dbReference type="EMBL" id="CH476741">
    <property type="protein sequence ID" value="EIE87903.1"/>
    <property type="molecule type" value="Genomic_DNA"/>
</dbReference>
<proteinExistence type="predicted"/>
<accession>I1CHH3</accession>
<reference evidence="2 3" key="1">
    <citation type="journal article" date="2009" name="PLoS Genet.">
        <title>Genomic analysis of the basal lineage fungus Rhizopus oryzae reveals a whole-genome duplication.</title>
        <authorList>
            <person name="Ma L.-J."/>
            <person name="Ibrahim A.S."/>
            <person name="Skory C."/>
            <person name="Grabherr M.G."/>
            <person name="Burger G."/>
            <person name="Butler M."/>
            <person name="Elias M."/>
            <person name="Idnurm A."/>
            <person name="Lang B.F."/>
            <person name="Sone T."/>
            <person name="Abe A."/>
            <person name="Calvo S.E."/>
            <person name="Corrochano L.M."/>
            <person name="Engels R."/>
            <person name="Fu J."/>
            <person name="Hansberg W."/>
            <person name="Kim J.-M."/>
            <person name="Kodira C.D."/>
            <person name="Koehrsen M.J."/>
            <person name="Liu B."/>
            <person name="Miranda-Saavedra D."/>
            <person name="O'Leary S."/>
            <person name="Ortiz-Castellanos L."/>
            <person name="Poulter R."/>
            <person name="Rodriguez-Romero J."/>
            <person name="Ruiz-Herrera J."/>
            <person name="Shen Y.-Q."/>
            <person name="Zeng Q."/>
            <person name="Galagan J."/>
            <person name="Birren B.W."/>
            <person name="Cuomo C.A."/>
            <person name="Wickes B.L."/>
        </authorList>
    </citation>
    <scope>NUCLEOTIDE SEQUENCE [LARGE SCALE GENOMIC DNA]</scope>
    <source>
        <strain evidence="3">RA 99-880 / ATCC MYA-4621 / FGSC 9543 / NRRL 43880</strain>
    </source>
</reference>
<dbReference type="RefSeq" id="XP_067523299.1">
    <property type="nucleotide sequence ID" value="XM_067667198.1"/>
</dbReference>
<dbReference type="Proteomes" id="UP000009138">
    <property type="component" value="Unassembled WGS sequence"/>
</dbReference>